<reference evidence="3 4" key="1">
    <citation type="submission" date="2016-10" db="EMBL/GenBank/DDBJ databases">
        <authorList>
            <person name="de Groot N.N."/>
        </authorList>
    </citation>
    <scope>NUCLEOTIDE SEQUENCE [LARGE SCALE GENOMIC DNA]</scope>
    <source>
        <strain evidence="3 4">DSM 15230</strain>
    </source>
</reference>
<dbReference type="Proteomes" id="UP000199689">
    <property type="component" value="Unassembled WGS sequence"/>
</dbReference>
<evidence type="ECO:0008006" key="5">
    <source>
        <dbReference type="Google" id="ProtNLM"/>
    </source>
</evidence>
<dbReference type="RefSeq" id="WP_091365171.1">
    <property type="nucleotide sequence ID" value="NZ_FMXA01000020.1"/>
</dbReference>
<feature type="region of interest" description="Disordered" evidence="1">
    <location>
        <begin position="52"/>
        <end position="73"/>
    </location>
</feature>
<accession>A0A1G5WG77</accession>
<evidence type="ECO:0000313" key="3">
    <source>
        <dbReference type="EMBL" id="SDA57128.1"/>
    </source>
</evidence>
<keyword evidence="4" id="KW-1185">Reference proteome</keyword>
<evidence type="ECO:0000256" key="2">
    <source>
        <dbReference type="SAM" id="Phobius"/>
    </source>
</evidence>
<gene>
    <name evidence="3" type="ORF">SAMN02910343_01360</name>
</gene>
<keyword evidence="2" id="KW-0472">Membrane</keyword>
<evidence type="ECO:0000313" key="4">
    <source>
        <dbReference type="Proteomes" id="UP000199689"/>
    </source>
</evidence>
<sequence length="228" mass="24346">MSNRRQKGQDLIEYALLLALVVAVGIYVYVHGGLTDSLKQIYGSASSVVDIINGEHGGEDPGDNPSEHPEDQHTGKVLADSLKEAIANGYTDGDSKKFPYISFFGGLSDQNGDSWVEVAVVRNPDGTFSVYNNGNSSGYGARGVFINNKRAGDFSGLWSQVINQGSSGINSGNVTIADDSTAWYGVRVRADGQATYYSATIDNPSTITKNGKTIPDFNSSDVTKTPLY</sequence>
<keyword evidence="2" id="KW-0812">Transmembrane</keyword>
<name>A0A1G5WG77_9FIRM</name>
<evidence type="ECO:0000256" key="1">
    <source>
        <dbReference type="SAM" id="MobiDB-lite"/>
    </source>
</evidence>
<organism evidence="3 4">
    <name type="scientific">Allisonella histaminiformans</name>
    <dbReference type="NCBI Taxonomy" id="209880"/>
    <lineage>
        <taxon>Bacteria</taxon>
        <taxon>Bacillati</taxon>
        <taxon>Bacillota</taxon>
        <taxon>Negativicutes</taxon>
        <taxon>Veillonellales</taxon>
        <taxon>Veillonellaceae</taxon>
        <taxon>Allisonella</taxon>
    </lineage>
</organism>
<proteinExistence type="predicted"/>
<dbReference type="AlphaFoldDB" id="A0A1G5WG77"/>
<feature type="transmembrane region" description="Helical" evidence="2">
    <location>
        <begin position="12"/>
        <end position="30"/>
    </location>
</feature>
<dbReference type="EMBL" id="FMXA01000020">
    <property type="protein sequence ID" value="SDA57128.1"/>
    <property type="molecule type" value="Genomic_DNA"/>
</dbReference>
<protein>
    <recommendedName>
        <fullName evidence="5">Class III signal peptide-containing protein</fullName>
    </recommendedName>
</protein>
<dbReference type="OrthoDB" id="1636409at2"/>
<keyword evidence="2" id="KW-1133">Transmembrane helix</keyword>
<dbReference type="GeneID" id="87756364"/>